<reference evidence="10 11" key="1">
    <citation type="journal article" date="2015" name="Microbiome">
        <title>Genomic resolution of linkages in carbon, nitrogen, and sulfur cycling among widespread estuary sediment bacteria.</title>
        <authorList>
            <person name="Baker B.J."/>
            <person name="Lazar C.S."/>
            <person name="Teske A.P."/>
            <person name="Dick G.J."/>
        </authorList>
    </citation>
    <scope>NUCLEOTIDE SEQUENCE [LARGE SCALE GENOMIC DNA]</scope>
    <source>
        <strain evidence="10">DG_26</strain>
    </source>
</reference>
<feature type="domain" description="4Fe-4S ferredoxin-type" evidence="9">
    <location>
        <begin position="705"/>
        <end position="734"/>
    </location>
</feature>
<keyword evidence="7" id="KW-0408">Iron</keyword>
<name>A0A0S7WI28_UNCT6</name>
<evidence type="ECO:0000256" key="2">
    <source>
        <dbReference type="ARBA" id="ARBA00006561"/>
    </source>
</evidence>
<evidence type="ECO:0000256" key="3">
    <source>
        <dbReference type="ARBA" id="ARBA00022485"/>
    </source>
</evidence>
<dbReference type="Gene3D" id="3.30.70.20">
    <property type="match status" value="1"/>
</dbReference>
<dbReference type="InterPro" id="IPR017900">
    <property type="entry name" value="4Fe4S_Fe_S_CS"/>
</dbReference>
<comment type="cofactor">
    <cofactor evidence="1">
        <name>FAD</name>
        <dbReference type="ChEBI" id="CHEBI:57692"/>
    </cofactor>
</comment>
<comment type="caution">
    <text evidence="10">The sequence shown here is derived from an EMBL/GenBank/DDBJ whole genome shotgun (WGS) entry which is preliminary data.</text>
</comment>
<dbReference type="SUPFAM" id="SSF54862">
    <property type="entry name" value="4Fe-4S ferredoxins"/>
    <property type="match status" value="1"/>
</dbReference>
<evidence type="ECO:0000259" key="9">
    <source>
        <dbReference type="PROSITE" id="PS51379"/>
    </source>
</evidence>
<dbReference type="AlphaFoldDB" id="A0A0S7WI28"/>
<dbReference type="PANTHER" id="PTHR43498:SF1">
    <property type="entry name" value="COB--COM HETERODISULFIDE REDUCTASE IRON-SULFUR SUBUNIT A"/>
    <property type="match status" value="1"/>
</dbReference>
<evidence type="ECO:0000256" key="8">
    <source>
        <dbReference type="ARBA" id="ARBA00023014"/>
    </source>
</evidence>
<dbReference type="PROSITE" id="PS00198">
    <property type="entry name" value="4FE4S_FER_1"/>
    <property type="match status" value="1"/>
</dbReference>
<dbReference type="Gene3D" id="3.50.50.60">
    <property type="entry name" value="FAD/NAD(P)-binding domain"/>
    <property type="match status" value="2"/>
</dbReference>
<evidence type="ECO:0000313" key="10">
    <source>
        <dbReference type="EMBL" id="KPJ49577.1"/>
    </source>
</evidence>
<keyword evidence="3" id="KW-0004">4Fe-4S</keyword>
<dbReference type="SUPFAM" id="SSF51971">
    <property type="entry name" value="Nucleotide-binding domain"/>
    <property type="match status" value="1"/>
</dbReference>
<keyword evidence="5" id="KW-0285">Flavoprotein</keyword>
<keyword evidence="5" id="KW-0274">FAD</keyword>
<dbReference type="PROSITE" id="PS51379">
    <property type="entry name" value="4FE4S_FER_2"/>
    <property type="match status" value="2"/>
</dbReference>
<sequence length="786" mass="86975">SGPFGGHLTRLSDGKEPKRIAFIQCVGSRDPKVGNDYCSSVCCTYAVKEAIIAQEHSRNSLETTIFYMDMRTYGKGFDEYFEKAKESSGVRFVRANVAKVNEIPDTSNLEVRYESDEGEIKNEEFDLVVLSVGLTPGKRIHELAKKLSVEVDDHGFCETDAFSPLRTTRDGIYVCGTASAPRDIPETVTQASACACETAGLLNEARNTLTEEKEYPPETDVSGQEPRIGVFICHCGINIGGYVDVPKLVEYTRTLPHVIHVEENLFTCSQDTQKKIGEMIKEHGLNRIVVASCTPRTHEALFQETIREAGLNPHLFEMVNIRDQCSWIHMHQYEEATLKAKDLIRMGVAKARLLEPLWSEPVDVIPKALVIGGGVAGMVSTLALTQQGFEVLIIEREKELGGNARNMYYDLDGQDIQDYLNTLIEKVMRDGLIHVYMEAKIKEISGFVGNYRTTIDTSSREEIVDHGVVIVATGASEYKPTEYSYGKNSHVMTQHEFEKRLASEDADLEEVKNVVMIQCIGSRENDYPNCSKICCLQAVKNSLRMLEKNPSTNIFILYRDVRTYGIYESYYRKAREKGVTFIRYDADQKPELIVQDGSLKISLFDPILKEQLIIDTDVLVLSAGIRPHSSNRGLSQILKVPLNSDGFFLEAHVKLRPVDFATDGVFLAGLAHGPKPLGEAISQALAAAGRASTILSKGQYSGCTIVACVNEEVCAGCGVCQSVCAYKAVEIVEEDGRSKAKVTEALCKGCGSCAASCPSGAMQQRGFKTDQLWAMVESALDWAIDR</sequence>
<keyword evidence="4" id="KW-0479">Metal-binding</keyword>
<dbReference type="Pfam" id="PF07992">
    <property type="entry name" value="Pyr_redox_2"/>
    <property type="match status" value="2"/>
</dbReference>
<keyword evidence="6" id="KW-0560">Oxidoreductase</keyword>
<dbReference type="GO" id="GO:0051539">
    <property type="term" value="F:4 iron, 4 sulfur cluster binding"/>
    <property type="evidence" value="ECO:0007669"/>
    <property type="project" value="UniProtKB-KW"/>
</dbReference>
<evidence type="ECO:0000256" key="5">
    <source>
        <dbReference type="ARBA" id="ARBA00022827"/>
    </source>
</evidence>
<evidence type="ECO:0000256" key="6">
    <source>
        <dbReference type="ARBA" id="ARBA00023002"/>
    </source>
</evidence>
<dbReference type="InterPro" id="IPR017896">
    <property type="entry name" value="4Fe4S_Fe-S-bd"/>
</dbReference>
<protein>
    <recommendedName>
        <fullName evidence="9">4Fe-4S ferredoxin-type domain-containing protein</fullName>
    </recommendedName>
</protein>
<gene>
    <name evidence="10" type="ORF">AMJ40_05185</name>
</gene>
<feature type="domain" description="4Fe-4S ferredoxin-type" evidence="9">
    <location>
        <begin position="738"/>
        <end position="767"/>
    </location>
</feature>
<proteinExistence type="inferred from homology"/>
<dbReference type="Pfam" id="PF12838">
    <property type="entry name" value="Fer4_7"/>
    <property type="match status" value="1"/>
</dbReference>
<keyword evidence="8" id="KW-0411">Iron-sulfur</keyword>
<evidence type="ECO:0000256" key="1">
    <source>
        <dbReference type="ARBA" id="ARBA00001974"/>
    </source>
</evidence>
<dbReference type="GO" id="GO:0016491">
    <property type="term" value="F:oxidoreductase activity"/>
    <property type="evidence" value="ECO:0007669"/>
    <property type="project" value="UniProtKB-KW"/>
</dbReference>
<dbReference type="InterPro" id="IPR036188">
    <property type="entry name" value="FAD/NAD-bd_sf"/>
</dbReference>
<dbReference type="InterPro" id="IPR023753">
    <property type="entry name" value="FAD/NAD-binding_dom"/>
</dbReference>
<dbReference type="PANTHER" id="PTHR43498">
    <property type="entry name" value="FERREDOXIN:COB-COM HETERODISULFIDE REDUCTASE SUBUNIT A"/>
    <property type="match status" value="1"/>
</dbReference>
<evidence type="ECO:0000256" key="4">
    <source>
        <dbReference type="ARBA" id="ARBA00022723"/>
    </source>
</evidence>
<comment type="similarity">
    <text evidence="2">Belongs to the HdrA family.</text>
</comment>
<dbReference type="PATRIC" id="fig|1703771.3.peg.19"/>
<dbReference type="GO" id="GO:0046872">
    <property type="term" value="F:metal ion binding"/>
    <property type="evidence" value="ECO:0007669"/>
    <property type="project" value="UniProtKB-KW"/>
</dbReference>
<dbReference type="SUPFAM" id="SSF51905">
    <property type="entry name" value="FAD/NAD(P)-binding domain"/>
    <property type="match status" value="1"/>
</dbReference>
<dbReference type="InterPro" id="IPR039650">
    <property type="entry name" value="HdrA-like"/>
</dbReference>
<dbReference type="Proteomes" id="UP000051124">
    <property type="component" value="Unassembled WGS sequence"/>
</dbReference>
<accession>A0A0S7WI28</accession>
<dbReference type="EMBL" id="LIZT01000052">
    <property type="protein sequence ID" value="KPJ49577.1"/>
    <property type="molecule type" value="Genomic_DNA"/>
</dbReference>
<organism evidence="10 11">
    <name type="scientific">candidate division TA06 bacterium DG_26</name>
    <dbReference type="NCBI Taxonomy" id="1703771"/>
    <lineage>
        <taxon>Bacteria</taxon>
        <taxon>Bacteria division TA06</taxon>
    </lineage>
</organism>
<evidence type="ECO:0000256" key="7">
    <source>
        <dbReference type="ARBA" id="ARBA00023004"/>
    </source>
</evidence>
<evidence type="ECO:0000313" key="11">
    <source>
        <dbReference type="Proteomes" id="UP000051124"/>
    </source>
</evidence>
<feature type="non-terminal residue" evidence="10">
    <location>
        <position position="1"/>
    </location>
</feature>